<keyword evidence="5" id="KW-0349">Heme</keyword>
<keyword evidence="14" id="KW-1185">Reference proteome</keyword>
<comment type="similarity">
    <text evidence="2">Belongs to the cytochrome ubiquinol oxidase subunit 2 family.</text>
</comment>
<keyword evidence="13" id="KW-0560">Oxidoreductase</keyword>
<evidence type="ECO:0000313" key="13">
    <source>
        <dbReference type="EMBL" id="AWD32724.1"/>
    </source>
</evidence>
<evidence type="ECO:0000313" key="14">
    <source>
        <dbReference type="Proteomes" id="UP000266796"/>
    </source>
</evidence>
<accession>A0A3S7JAM7</accession>
<feature type="transmembrane region" description="Helical" evidence="12">
    <location>
        <begin position="49"/>
        <end position="73"/>
    </location>
</feature>
<dbReference type="PIRSF" id="PIRSF000267">
    <property type="entry name" value="Cyt_oxidse_sub2"/>
    <property type="match status" value="1"/>
</dbReference>
<dbReference type="PANTHER" id="PTHR43141:SF5">
    <property type="entry name" value="CYTOCHROME BD-I UBIQUINOL OXIDASE SUBUNIT 2"/>
    <property type="match status" value="1"/>
</dbReference>
<protein>
    <submittedName>
        <fullName evidence="13">Cytochrome bd-I ubiquinol oxidase subunit 2</fullName>
        <ecNumber evidence="13">1.10.3.14</ecNumber>
    </submittedName>
</protein>
<feature type="transmembrane region" description="Helical" evidence="12">
    <location>
        <begin position="265"/>
        <end position="286"/>
    </location>
</feature>
<keyword evidence="4" id="KW-1003">Cell membrane</keyword>
<evidence type="ECO:0000256" key="6">
    <source>
        <dbReference type="ARBA" id="ARBA00022692"/>
    </source>
</evidence>
<reference evidence="13 14" key="1">
    <citation type="journal article" date="2018" name="Parasitology">
        <title>The reduced genome of Candidatus Kinetoplastibacterium sorsogonicusi, the endosymbiont of Kentomonas sorsogonicus (Trypanosomatidae): loss of the haem-synthesis pathway.</title>
        <authorList>
            <person name="Silva F.M."/>
            <person name="Kostygov A.Y."/>
            <person name="Spodareva V.V."/>
            <person name="Butenko A."/>
            <person name="Tossou R."/>
            <person name="Lukes J."/>
            <person name="Yurchenko V."/>
            <person name="Alves J.M.P."/>
        </authorList>
    </citation>
    <scope>NUCLEOTIDE SEQUENCE [LARGE SCALE GENOMIC DNA]</scope>
    <source>
        <strain evidence="13 14">MF-08</strain>
    </source>
</reference>
<feature type="transmembrane region" description="Helical" evidence="12">
    <location>
        <begin position="79"/>
        <end position="100"/>
    </location>
</feature>
<dbReference type="InterPro" id="IPR003317">
    <property type="entry name" value="Cyt-d_oxidase_su2"/>
</dbReference>
<dbReference type="GO" id="GO:0016682">
    <property type="term" value="F:oxidoreductase activity, acting on diphenols and related substances as donors, oxygen as acceptor"/>
    <property type="evidence" value="ECO:0007669"/>
    <property type="project" value="TreeGrafter"/>
</dbReference>
<evidence type="ECO:0000256" key="10">
    <source>
        <dbReference type="ARBA" id="ARBA00023004"/>
    </source>
</evidence>
<evidence type="ECO:0000256" key="1">
    <source>
        <dbReference type="ARBA" id="ARBA00004651"/>
    </source>
</evidence>
<feature type="transmembrane region" description="Helical" evidence="12">
    <location>
        <begin position="335"/>
        <end position="363"/>
    </location>
</feature>
<keyword evidence="10" id="KW-0408">Iron</keyword>
<dbReference type="PANTHER" id="PTHR43141">
    <property type="entry name" value="CYTOCHROME BD2 SUBUNIT II"/>
    <property type="match status" value="1"/>
</dbReference>
<dbReference type="GO" id="GO:0005886">
    <property type="term" value="C:plasma membrane"/>
    <property type="evidence" value="ECO:0007669"/>
    <property type="project" value="UniProtKB-SubCell"/>
</dbReference>
<keyword evidence="9 12" id="KW-1133">Transmembrane helix</keyword>
<evidence type="ECO:0000256" key="12">
    <source>
        <dbReference type="SAM" id="Phobius"/>
    </source>
</evidence>
<keyword evidence="11 12" id="KW-0472">Membrane</keyword>
<dbReference type="GO" id="GO:0046872">
    <property type="term" value="F:metal ion binding"/>
    <property type="evidence" value="ECO:0007669"/>
    <property type="project" value="UniProtKB-KW"/>
</dbReference>
<dbReference type="NCBIfam" id="TIGR00203">
    <property type="entry name" value="cydB"/>
    <property type="match status" value="1"/>
</dbReference>
<dbReference type="GO" id="GO:0009055">
    <property type="term" value="F:electron transfer activity"/>
    <property type="evidence" value="ECO:0007669"/>
    <property type="project" value="TreeGrafter"/>
</dbReference>
<dbReference type="Proteomes" id="UP000266796">
    <property type="component" value="Chromosome"/>
</dbReference>
<gene>
    <name evidence="13" type="primary">cydB</name>
    <name evidence="13" type="ORF">CKSOR_00623</name>
</gene>
<dbReference type="GO" id="GO:0019646">
    <property type="term" value="P:aerobic electron transport chain"/>
    <property type="evidence" value="ECO:0007669"/>
    <property type="project" value="TreeGrafter"/>
</dbReference>
<name>A0A3S7JAM7_9PROT</name>
<dbReference type="EC" id="1.10.3.14" evidence="13"/>
<feature type="transmembrane region" description="Helical" evidence="12">
    <location>
        <begin position="293"/>
        <end position="315"/>
    </location>
</feature>
<evidence type="ECO:0000256" key="4">
    <source>
        <dbReference type="ARBA" id="ARBA00022475"/>
    </source>
</evidence>
<evidence type="ECO:0000256" key="3">
    <source>
        <dbReference type="ARBA" id="ARBA00022448"/>
    </source>
</evidence>
<keyword evidence="7" id="KW-0479">Metal-binding</keyword>
<feature type="transmembrane region" description="Helical" evidence="12">
    <location>
        <begin position="205"/>
        <end position="227"/>
    </location>
</feature>
<keyword evidence="3" id="KW-0813">Transport</keyword>
<keyword evidence="8" id="KW-0249">Electron transport</keyword>
<feature type="transmembrane region" description="Helical" evidence="12">
    <location>
        <begin position="120"/>
        <end position="143"/>
    </location>
</feature>
<proteinExistence type="inferred from homology"/>
<feature type="transmembrane region" description="Helical" evidence="12">
    <location>
        <begin position="163"/>
        <end position="184"/>
    </location>
</feature>
<sequence length="379" mass="42472">MFLDYDTLRLIWWALLGVLLIGFAVMDGFDLGAAFLLPFVAKNDNERRIVINIVGPVWEGNQVWLITAGGAIFAAWPLLYAASFSGFYLAMILALIALIIRPVGFKYRSKINTIIWRNTWDYLLSISGFIASLVFGVAIGNVMVGVPFKFDPITLRPLYEGNLFQLFTPFTLLCGLLSVFMLSMHGAVLLSWKTNDEISKRSRKYSMIFAMLSIILFILGGVMVYYMNGFIISEFNKCSAPSNPLLKTVNLVKGAWLFNYIKHPALIIVPFSAIISSIFVIIFMYIKKYCFSFVCSSIALSSIILTVGISMFPFLMPSIIDLNSSLTVWDASSSYLTLLIMLIVVIAIMPIVIGYTSFVYYILRGKITNKSISKNPNSY</sequence>
<dbReference type="GO" id="GO:0070069">
    <property type="term" value="C:cytochrome complex"/>
    <property type="evidence" value="ECO:0007669"/>
    <property type="project" value="TreeGrafter"/>
</dbReference>
<evidence type="ECO:0000256" key="7">
    <source>
        <dbReference type="ARBA" id="ARBA00022723"/>
    </source>
</evidence>
<dbReference type="OrthoDB" id="9776710at2"/>
<evidence type="ECO:0000256" key="9">
    <source>
        <dbReference type="ARBA" id="ARBA00022989"/>
    </source>
</evidence>
<organism evidence="13 14">
    <name type="scientific">Candidatus Kinetoplastidibacterium kentomonadis</name>
    <dbReference type="NCBI Taxonomy" id="1576550"/>
    <lineage>
        <taxon>Bacteria</taxon>
        <taxon>Pseudomonadati</taxon>
        <taxon>Pseudomonadota</taxon>
        <taxon>Betaproteobacteria</taxon>
        <taxon>Candidatus Kinetoplastidibacterium</taxon>
    </lineage>
</organism>
<keyword evidence="6 12" id="KW-0812">Transmembrane</keyword>
<dbReference type="AlphaFoldDB" id="A0A3S7JAM7"/>
<evidence type="ECO:0000256" key="5">
    <source>
        <dbReference type="ARBA" id="ARBA00022617"/>
    </source>
</evidence>
<evidence type="ECO:0000256" key="2">
    <source>
        <dbReference type="ARBA" id="ARBA00007543"/>
    </source>
</evidence>
<dbReference type="RefSeq" id="WP_108674118.1">
    <property type="nucleotide sequence ID" value="NZ_CP025628.1"/>
</dbReference>
<evidence type="ECO:0000256" key="8">
    <source>
        <dbReference type="ARBA" id="ARBA00022982"/>
    </source>
</evidence>
<dbReference type="KEGG" id="kso:CKSOR_00623"/>
<feature type="transmembrane region" description="Helical" evidence="12">
    <location>
        <begin position="12"/>
        <end position="37"/>
    </location>
</feature>
<comment type="subcellular location">
    <subcellularLocation>
        <location evidence="1">Cell membrane</location>
        <topology evidence="1">Multi-pass membrane protein</topology>
    </subcellularLocation>
</comment>
<dbReference type="Pfam" id="PF02322">
    <property type="entry name" value="Cyt_bd_oxida_II"/>
    <property type="match status" value="1"/>
</dbReference>
<evidence type="ECO:0000256" key="11">
    <source>
        <dbReference type="ARBA" id="ARBA00023136"/>
    </source>
</evidence>
<dbReference type="EMBL" id="CP025628">
    <property type="protein sequence ID" value="AWD32724.1"/>
    <property type="molecule type" value="Genomic_DNA"/>
</dbReference>